<dbReference type="OrthoDB" id="3024047at2759"/>
<feature type="compositionally biased region" description="Basic and acidic residues" evidence="1">
    <location>
        <begin position="92"/>
        <end position="104"/>
    </location>
</feature>
<evidence type="ECO:0000256" key="1">
    <source>
        <dbReference type="SAM" id="MobiDB-lite"/>
    </source>
</evidence>
<gene>
    <name evidence="2" type="ORF">FA13DRAFT_1718717</name>
</gene>
<keyword evidence="3" id="KW-1185">Reference proteome</keyword>
<proteinExistence type="predicted"/>
<accession>A0A4Y7SCS0</accession>
<feature type="region of interest" description="Disordered" evidence="1">
    <location>
        <begin position="80"/>
        <end position="185"/>
    </location>
</feature>
<feature type="compositionally biased region" description="Basic and acidic residues" evidence="1">
    <location>
        <begin position="157"/>
        <end position="166"/>
    </location>
</feature>
<dbReference type="AlphaFoldDB" id="A0A4Y7SCS0"/>
<sequence>MFWRLPVVLDEAVHVSFIPPIALGRVKPRAQYRLSGAGVIGKNIRDAQARYTPGGRDLQAARFRLLQLLRLQGTSTKNCAARGSYHRVPRTARGEDSAGTKQERVGSTVEAWSSAKDTTDTSAHRTPSGTSRRVQKDFQNVIHDGEESHVPHPRGTSKREASEASRESISPRQRPRAREARQAENRRAWQKKCRLRLLEREPPSVPPAIQEEAEREVSSNEYPRIFNQFLEGRESIRLEAVDVEVKDFEGMMGMPPFPETTTSLSDFSGEWPILSAALHGIMSRQCLEYCKDLILRCRTLSEEHIIGGLDAKYRDLVVRFNQSAIYIRRFSEAGDEAGVAIATLNNRWIARLIVYTAQDIGALREGCSSVVHVVSERMRAVGQKRQERHGTIE</sequence>
<evidence type="ECO:0000313" key="2">
    <source>
        <dbReference type="EMBL" id="TEB19500.1"/>
    </source>
</evidence>
<organism evidence="2 3">
    <name type="scientific">Coprinellus micaceus</name>
    <name type="common">Glistening ink-cap mushroom</name>
    <name type="synonym">Coprinus micaceus</name>
    <dbReference type="NCBI Taxonomy" id="71717"/>
    <lineage>
        <taxon>Eukaryota</taxon>
        <taxon>Fungi</taxon>
        <taxon>Dikarya</taxon>
        <taxon>Basidiomycota</taxon>
        <taxon>Agaricomycotina</taxon>
        <taxon>Agaricomycetes</taxon>
        <taxon>Agaricomycetidae</taxon>
        <taxon>Agaricales</taxon>
        <taxon>Agaricineae</taxon>
        <taxon>Psathyrellaceae</taxon>
        <taxon>Coprinellus</taxon>
    </lineage>
</organism>
<protein>
    <submittedName>
        <fullName evidence="2">Uncharacterized protein</fullName>
    </submittedName>
</protein>
<evidence type="ECO:0000313" key="3">
    <source>
        <dbReference type="Proteomes" id="UP000298030"/>
    </source>
</evidence>
<feature type="compositionally biased region" description="Basic and acidic residues" evidence="1">
    <location>
        <begin position="176"/>
        <end position="185"/>
    </location>
</feature>
<dbReference type="Proteomes" id="UP000298030">
    <property type="component" value="Unassembled WGS sequence"/>
</dbReference>
<dbReference type="EMBL" id="QPFP01000187">
    <property type="protein sequence ID" value="TEB19500.1"/>
    <property type="molecule type" value="Genomic_DNA"/>
</dbReference>
<comment type="caution">
    <text evidence="2">The sequence shown here is derived from an EMBL/GenBank/DDBJ whole genome shotgun (WGS) entry which is preliminary data.</text>
</comment>
<name>A0A4Y7SCS0_COPMI</name>
<reference evidence="2 3" key="1">
    <citation type="journal article" date="2019" name="Nat. Ecol. Evol.">
        <title>Megaphylogeny resolves global patterns of mushroom evolution.</title>
        <authorList>
            <person name="Varga T."/>
            <person name="Krizsan K."/>
            <person name="Foldi C."/>
            <person name="Dima B."/>
            <person name="Sanchez-Garcia M."/>
            <person name="Sanchez-Ramirez S."/>
            <person name="Szollosi G.J."/>
            <person name="Szarkandi J.G."/>
            <person name="Papp V."/>
            <person name="Albert L."/>
            <person name="Andreopoulos W."/>
            <person name="Angelini C."/>
            <person name="Antonin V."/>
            <person name="Barry K.W."/>
            <person name="Bougher N.L."/>
            <person name="Buchanan P."/>
            <person name="Buyck B."/>
            <person name="Bense V."/>
            <person name="Catcheside P."/>
            <person name="Chovatia M."/>
            <person name="Cooper J."/>
            <person name="Damon W."/>
            <person name="Desjardin D."/>
            <person name="Finy P."/>
            <person name="Geml J."/>
            <person name="Haridas S."/>
            <person name="Hughes K."/>
            <person name="Justo A."/>
            <person name="Karasinski D."/>
            <person name="Kautmanova I."/>
            <person name="Kiss B."/>
            <person name="Kocsube S."/>
            <person name="Kotiranta H."/>
            <person name="LaButti K.M."/>
            <person name="Lechner B.E."/>
            <person name="Liimatainen K."/>
            <person name="Lipzen A."/>
            <person name="Lukacs Z."/>
            <person name="Mihaltcheva S."/>
            <person name="Morgado L.N."/>
            <person name="Niskanen T."/>
            <person name="Noordeloos M.E."/>
            <person name="Ohm R.A."/>
            <person name="Ortiz-Santana B."/>
            <person name="Ovrebo C."/>
            <person name="Racz N."/>
            <person name="Riley R."/>
            <person name="Savchenko A."/>
            <person name="Shiryaev A."/>
            <person name="Soop K."/>
            <person name="Spirin V."/>
            <person name="Szebenyi C."/>
            <person name="Tomsovsky M."/>
            <person name="Tulloss R.E."/>
            <person name="Uehling J."/>
            <person name="Grigoriev I.V."/>
            <person name="Vagvolgyi C."/>
            <person name="Papp T."/>
            <person name="Martin F.M."/>
            <person name="Miettinen O."/>
            <person name="Hibbett D.S."/>
            <person name="Nagy L.G."/>
        </authorList>
    </citation>
    <scope>NUCLEOTIDE SEQUENCE [LARGE SCALE GENOMIC DNA]</scope>
    <source>
        <strain evidence="2 3">FP101781</strain>
    </source>
</reference>